<dbReference type="EMBL" id="BAAAZE010000008">
    <property type="protein sequence ID" value="GAA4020761.1"/>
    <property type="molecule type" value="Genomic_DNA"/>
</dbReference>
<proteinExistence type="predicted"/>
<sequence>MDCRGKVDSNHIAGARVAKSRFFVESVARIDACTTSFPNGKFWSEFGIFDKKIPDREISLAMGLYEIDNFPNGKGKEP</sequence>
<keyword evidence="2" id="KW-1185">Reference proteome</keyword>
<accession>A0ABP7T412</accession>
<dbReference type="Proteomes" id="UP001501353">
    <property type="component" value="Unassembled WGS sequence"/>
</dbReference>
<evidence type="ECO:0000313" key="1">
    <source>
        <dbReference type="EMBL" id="GAA4020761.1"/>
    </source>
</evidence>
<protein>
    <submittedName>
        <fullName evidence="1">Uncharacterized protein</fullName>
    </submittedName>
</protein>
<gene>
    <name evidence="1" type="ORF">GCM10022212_16850</name>
</gene>
<organism evidence="1 2">
    <name type="scientific">Actimicrobium antarcticum</name>
    <dbReference type="NCBI Taxonomy" id="1051899"/>
    <lineage>
        <taxon>Bacteria</taxon>
        <taxon>Pseudomonadati</taxon>
        <taxon>Pseudomonadota</taxon>
        <taxon>Betaproteobacteria</taxon>
        <taxon>Burkholderiales</taxon>
        <taxon>Oxalobacteraceae</taxon>
        <taxon>Actimicrobium</taxon>
    </lineage>
</organism>
<comment type="caution">
    <text evidence="1">The sequence shown here is derived from an EMBL/GenBank/DDBJ whole genome shotgun (WGS) entry which is preliminary data.</text>
</comment>
<evidence type="ECO:0000313" key="2">
    <source>
        <dbReference type="Proteomes" id="UP001501353"/>
    </source>
</evidence>
<name>A0ABP7T412_9BURK</name>
<reference evidence="2" key="1">
    <citation type="journal article" date="2019" name="Int. J. Syst. Evol. Microbiol.">
        <title>The Global Catalogue of Microorganisms (GCM) 10K type strain sequencing project: providing services to taxonomists for standard genome sequencing and annotation.</title>
        <authorList>
            <consortium name="The Broad Institute Genomics Platform"/>
            <consortium name="The Broad Institute Genome Sequencing Center for Infectious Disease"/>
            <person name="Wu L."/>
            <person name="Ma J."/>
        </authorList>
    </citation>
    <scope>NUCLEOTIDE SEQUENCE [LARGE SCALE GENOMIC DNA]</scope>
    <source>
        <strain evidence="2">JCM 16673</strain>
    </source>
</reference>